<dbReference type="PANTHER" id="PTHR24221">
    <property type="entry name" value="ATP-BINDING CASSETTE SUB-FAMILY B"/>
    <property type="match status" value="1"/>
</dbReference>
<protein>
    <submittedName>
        <fullName evidence="11">ABC transporter</fullName>
    </submittedName>
</protein>
<dbReference type="SUPFAM" id="SSF52540">
    <property type="entry name" value="P-loop containing nucleoside triphosphate hydrolases"/>
    <property type="match status" value="1"/>
</dbReference>
<evidence type="ECO:0000313" key="12">
    <source>
        <dbReference type="Proteomes" id="UP001408356"/>
    </source>
</evidence>
<evidence type="ECO:0000259" key="9">
    <source>
        <dbReference type="PROSITE" id="PS50893"/>
    </source>
</evidence>
<feature type="transmembrane region" description="Helical" evidence="8">
    <location>
        <begin position="184"/>
        <end position="207"/>
    </location>
</feature>
<gene>
    <name evidence="11" type="ORF">SUNI508_09391</name>
</gene>
<dbReference type="SUPFAM" id="SSF90123">
    <property type="entry name" value="ABC transporter transmembrane region"/>
    <property type="match status" value="1"/>
</dbReference>
<dbReference type="PROSITE" id="PS50893">
    <property type="entry name" value="ABC_TRANSPORTER_2"/>
    <property type="match status" value="1"/>
</dbReference>
<proteinExistence type="predicted"/>
<comment type="caution">
    <text evidence="11">The sequence shown here is derived from an EMBL/GenBank/DDBJ whole genome shotgun (WGS) entry which is preliminary data.</text>
</comment>
<dbReference type="EMBL" id="JARVKF010000403">
    <property type="protein sequence ID" value="KAK9416919.1"/>
    <property type="molecule type" value="Genomic_DNA"/>
</dbReference>
<feature type="region of interest" description="Disordered" evidence="7">
    <location>
        <begin position="217"/>
        <end position="254"/>
    </location>
</feature>
<dbReference type="PROSITE" id="PS00211">
    <property type="entry name" value="ABC_TRANSPORTER_1"/>
    <property type="match status" value="1"/>
</dbReference>
<dbReference type="CDD" id="cd03253">
    <property type="entry name" value="ABCC_ATM1_transporter"/>
    <property type="match status" value="1"/>
</dbReference>
<evidence type="ECO:0000256" key="7">
    <source>
        <dbReference type="SAM" id="MobiDB-lite"/>
    </source>
</evidence>
<feature type="transmembrane region" description="Helical" evidence="8">
    <location>
        <begin position="395"/>
        <end position="418"/>
    </location>
</feature>
<dbReference type="SMART" id="SM00382">
    <property type="entry name" value="AAA"/>
    <property type="match status" value="1"/>
</dbReference>
<keyword evidence="6 8" id="KW-0472">Membrane</keyword>
<dbReference type="InterPro" id="IPR039421">
    <property type="entry name" value="Type_1_exporter"/>
</dbReference>
<dbReference type="PANTHER" id="PTHR24221:SF651">
    <property type="entry name" value="HEAVY METAL TOLERANCE PROTEIN"/>
    <property type="match status" value="1"/>
</dbReference>
<evidence type="ECO:0000256" key="5">
    <source>
        <dbReference type="ARBA" id="ARBA00022989"/>
    </source>
</evidence>
<dbReference type="Pfam" id="PF00005">
    <property type="entry name" value="ABC_tran"/>
    <property type="match status" value="1"/>
</dbReference>
<feature type="domain" description="ABC transmembrane type-1" evidence="10">
    <location>
        <begin position="286"/>
        <end position="568"/>
    </location>
</feature>
<dbReference type="InterPro" id="IPR027417">
    <property type="entry name" value="P-loop_NTPase"/>
</dbReference>
<evidence type="ECO:0000256" key="1">
    <source>
        <dbReference type="ARBA" id="ARBA00004141"/>
    </source>
</evidence>
<feature type="transmembrane region" description="Helical" evidence="8">
    <location>
        <begin position="84"/>
        <end position="103"/>
    </location>
</feature>
<evidence type="ECO:0000256" key="6">
    <source>
        <dbReference type="ARBA" id="ARBA00023136"/>
    </source>
</evidence>
<feature type="domain" description="ABC transporter" evidence="9">
    <location>
        <begin position="602"/>
        <end position="836"/>
    </location>
</feature>
<dbReference type="InterPro" id="IPR003593">
    <property type="entry name" value="AAA+_ATPase"/>
</dbReference>
<accession>A0ABR2UQY3</accession>
<evidence type="ECO:0000313" key="11">
    <source>
        <dbReference type="EMBL" id="KAK9416919.1"/>
    </source>
</evidence>
<dbReference type="InterPro" id="IPR003439">
    <property type="entry name" value="ABC_transporter-like_ATP-bd"/>
</dbReference>
<dbReference type="Proteomes" id="UP001408356">
    <property type="component" value="Unassembled WGS sequence"/>
</dbReference>
<dbReference type="Pfam" id="PF00664">
    <property type="entry name" value="ABC_membrane"/>
    <property type="match status" value="1"/>
</dbReference>
<dbReference type="CDD" id="cd18583">
    <property type="entry name" value="ABC_6TM_HMT1"/>
    <property type="match status" value="1"/>
</dbReference>
<evidence type="ECO:0000256" key="4">
    <source>
        <dbReference type="ARBA" id="ARBA00022840"/>
    </source>
</evidence>
<dbReference type="Gene3D" id="1.20.1560.10">
    <property type="entry name" value="ABC transporter type 1, transmembrane domain"/>
    <property type="match status" value="1"/>
</dbReference>
<keyword evidence="2 8" id="KW-0812">Transmembrane</keyword>
<evidence type="ECO:0000256" key="2">
    <source>
        <dbReference type="ARBA" id="ARBA00022692"/>
    </source>
</evidence>
<feature type="transmembrane region" description="Helical" evidence="8">
    <location>
        <begin position="123"/>
        <end position="140"/>
    </location>
</feature>
<keyword evidence="3" id="KW-0547">Nucleotide-binding</keyword>
<feature type="transmembrane region" description="Helical" evidence="8">
    <location>
        <begin position="152"/>
        <end position="172"/>
    </location>
</feature>
<sequence>MTSILQISSNFAIDYQVIGRAIDSEMTSGVEVGLEVAFYLYPCGLFVTLALSQLVRYRHRHERVQEEVVDEKRAERVNRLHNRLIRLVQLLLLPLLLASVVIATRDAFAGEETYTKPNFPHTAYIASHLGALFYFLGGLLPDPDGPWNPTVAHGIAWVFGILIEAVIVALFLTQQQSITVPSNVLDSLAGLGVARLFLILIMIAVLARRQYELRPKRAGSSPEHESLLENGEGTNGYGSTPGNAAKATPKKPDAQSTGWLDYIAGFRILFPYLWPKESRLHQGVVVICMVLLVVQRIINILVPYQMGVLVSELGRGRMPYKDIALYLVYRGLQGGQGAIGAARAVLWIPVSQNLYQRLACAAFEHVLGLSMDFHLSKKIGEVTSALSRGSAMNTFLESFLFQVFPMMFDILVAAIYFFFMYNAFYTLIVLTIMWAYVFLTIYMAKYRGRQRRDMATKSREMDAARTDAIMAYETVQHNCAVKPETDRFKEQVTVYQRAERIVYYSLNALNLTQSSIFTVGTALIVVLSAYKISTGQETVPGFVALMTYFSQLQAPLSFFGTYYTMLQNNLIEAERMLDLFKETSGIVEKPDAEELAYPKGEVKFNDVRFSYQGKEPAIDGVSFTVQPGTKTAIVGESGSGKSTCLKLLFRFYDVGSGSVTVDGHDIRDLKLDSFRKHIGVVPQDTVLFNATIMFNLLYANPKASEEDVFAAARAANIHDRILAFPDQYNTKVGERGLKLSGGERQRIAIARAILKNAPILLLDEATASLDTHTERQIQDALERVTAGRTTITIAHRLSTITTSDQIVVLNKGKVVEKGSHSELLEKKGSYYAMWEKQTTAEQKAKKEAGAEKE</sequence>
<keyword evidence="4" id="KW-0067">ATP-binding</keyword>
<evidence type="ECO:0000259" key="10">
    <source>
        <dbReference type="PROSITE" id="PS50929"/>
    </source>
</evidence>
<evidence type="ECO:0000256" key="8">
    <source>
        <dbReference type="SAM" id="Phobius"/>
    </source>
</evidence>
<feature type="transmembrane region" description="Helical" evidence="8">
    <location>
        <begin position="424"/>
        <end position="444"/>
    </location>
</feature>
<evidence type="ECO:0000256" key="3">
    <source>
        <dbReference type="ARBA" id="ARBA00022741"/>
    </source>
</evidence>
<reference evidence="11 12" key="1">
    <citation type="journal article" date="2024" name="J. Plant Pathol.">
        <title>Sequence and assembly of the genome of Seiridium unicorne, isolate CBS 538.82, causal agent of cypress canker disease.</title>
        <authorList>
            <person name="Scali E."/>
            <person name="Rocca G.D."/>
            <person name="Danti R."/>
            <person name="Garbelotto M."/>
            <person name="Barberini S."/>
            <person name="Baroncelli R."/>
            <person name="Emiliani G."/>
        </authorList>
    </citation>
    <scope>NUCLEOTIDE SEQUENCE [LARGE SCALE GENOMIC DNA]</scope>
    <source>
        <strain evidence="11 12">BM-138-508</strain>
    </source>
</reference>
<feature type="transmembrane region" description="Helical" evidence="8">
    <location>
        <begin position="36"/>
        <end position="55"/>
    </location>
</feature>
<dbReference type="InterPro" id="IPR011527">
    <property type="entry name" value="ABC1_TM_dom"/>
</dbReference>
<comment type="subcellular location">
    <subcellularLocation>
        <location evidence="1">Membrane</location>
        <topology evidence="1">Multi-pass membrane protein</topology>
    </subcellularLocation>
</comment>
<keyword evidence="12" id="KW-1185">Reference proteome</keyword>
<name>A0ABR2UQY3_9PEZI</name>
<keyword evidence="5 8" id="KW-1133">Transmembrane helix</keyword>
<dbReference type="Gene3D" id="3.40.50.300">
    <property type="entry name" value="P-loop containing nucleotide triphosphate hydrolases"/>
    <property type="match status" value="1"/>
</dbReference>
<dbReference type="InterPro" id="IPR017871">
    <property type="entry name" value="ABC_transporter-like_CS"/>
</dbReference>
<dbReference type="InterPro" id="IPR036640">
    <property type="entry name" value="ABC1_TM_sf"/>
</dbReference>
<dbReference type="PROSITE" id="PS50929">
    <property type="entry name" value="ABC_TM1F"/>
    <property type="match status" value="1"/>
</dbReference>
<feature type="transmembrane region" description="Helical" evidence="8">
    <location>
        <begin position="508"/>
        <end position="530"/>
    </location>
</feature>
<organism evidence="11 12">
    <name type="scientific">Seiridium unicorne</name>
    <dbReference type="NCBI Taxonomy" id="138068"/>
    <lineage>
        <taxon>Eukaryota</taxon>
        <taxon>Fungi</taxon>
        <taxon>Dikarya</taxon>
        <taxon>Ascomycota</taxon>
        <taxon>Pezizomycotina</taxon>
        <taxon>Sordariomycetes</taxon>
        <taxon>Xylariomycetidae</taxon>
        <taxon>Amphisphaeriales</taxon>
        <taxon>Sporocadaceae</taxon>
        <taxon>Seiridium</taxon>
    </lineage>
</organism>